<gene>
    <name evidence="1" type="ORF">P167DRAFT_490837</name>
</gene>
<evidence type="ECO:0000313" key="2">
    <source>
        <dbReference type="Proteomes" id="UP000277580"/>
    </source>
</evidence>
<sequence>MHQSTLNDAALALSRILSFNKIKHGFFGGWSVLACSPHAAYRESKDIDVLVAATKPTIQRILSQKRGWLEIPQCREDYVAFFWCDTEGSQSMVLVEMFVGHEEMARDQFPVSRNQVLSGPRMGTSYVPILKEEFLFRGKLSACATRTKSSDVADVDYLVRNYGKELKMAAKKMDKKTVGMAVRRHPELRKVLGELGVHTRGAVWGVRKARLDGQSQPQMWDVQRGLGICF</sequence>
<evidence type="ECO:0000313" key="1">
    <source>
        <dbReference type="EMBL" id="RPB10593.1"/>
    </source>
</evidence>
<organism evidence="1 2">
    <name type="scientific">Morchella conica CCBAS932</name>
    <dbReference type="NCBI Taxonomy" id="1392247"/>
    <lineage>
        <taxon>Eukaryota</taxon>
        <taxon>Fungi</taxon>
        <taxon>Dikarya</taxon>
        <taxon>Ascomycota</taxon>
        <taxon>Pezizomycotina</taxon>
        <taxon>Pezizomycetes</taxon>
        <taxon>Pezizales</taxon>
        <taxon>Morchellaceae</taxon>
        <taxon>Morchella</taxon>
    </lineage>
</organism>
<dbReference type="OrthoDB" id="3259529at2759"/>
<proteinExistence type="predicted"/>
<accession>A0A3N4KJ57</accession>
<evidence type="ECO:0008006" key="3">
    <source>
        <dbReference type="Google" id="ProtNLM"/>
    </source>
</evidence>
<dbReference type="Proteomes" id="UP000277580">
    <property type="component" value="Unassembled WGS sequence"/>
</dbReference>
<protein>
    <recommendedName>
        <fullName evidence="3">Nucleotidyltransferase</fullName>
    </recommendedName>
</protein>
<reference evidence="1 2" key="1">
    <citation type="journal article" date="2018" name="Nat. Ecol. Evol.">
        <title>Pezizomycetes genomes reveal the molecular basis of ectomycorrhizal truffle lifestyle.</title>
        <authorList>
            <person name="Murat C."/>
            <person name="Payen T."/>
            <person name="Noel B."/>
            <person name="Kuo A."/>
            <person name="Morin E."/>
            <person name="Chen J."/>
            <person name="Kohler A."/>
            <person name="Krizsan K."/>
            <person name="Balestrini R."/>
            <person name="Da Silva C."/>
            <person name="Montanini B."/>
            <person name="Hainaut M."/>
            <person name="Levati E."/>
            <person name="Barry K.W."/>
            <person name="Belfiori B."/>
            <person name="Cichocki N."/>
            <person name="Clum A."/>
            <person name="Dockter R.B."/>
            <person name="Fauchery L."/>
            <person name="Guy J."/>
            <person name="Iotti M."/>
            <person name="Le Tacon F."/>
            <person name="Lindquist E.A."/>
            <person name="Lipzen A."/>
            <person name="Malagnac F."/>
            <person name="Mello A."/>
            <person name="Molinier V."/>
            <person name="Miyauchi S."/>
            <person name="Poulain J."/>
            <person name="Riccioni C."/>
            <person name="Rubini A."/>
            <person name="Sitrit Y."/>
            <person name="Splivallo R."/>
            <person name="Traeger S."/>
            <person name="Wang M."/>
            <person name="Zifcakova L."/>
            <person name="Wipf D."/>
            <person name="Zambonelli A."/>
            <person name="Paolocci F."/>
            <person name="Nowrousian M."/>
            <person name="Ottonello S."/>
            <person name="Baldrian P."/>
            <person name="Spatafora J.W."/>
            <person name="Henrissat B."/>
            <person name="Nagy L.G."/>
            <person name="Aury J.M."/>
            <person name="Wincker P."/>
            <person name="Grigoriev I.V."/>
            <person name="Bonfante P."/>
            <person name="Martin F.M."/>
        </authorList>
    </citation>
    <scope>NUCLEOTIDE SEQUENCE [LARGE SCALE GENOMIC DNA]</scope>
    <source>
        <strain evidence="1 2">CCBAS932</strain>
    </source>
</reference>
<dbReference type="EMBL" id="ML119142">
    <property type="protein sequence ID" value="RPB10593.1"/>
    <property type="molecule type" value="Genomic_DNA"/>
</dbReference>
<dbReference type="InParanoid" id="A0A3N4KJ57"/>
<name>A0A3N4KJ57_9PEZI</name>
<dbReference type="AlphaFoldDB" id="A0A3N4KJ57"/>
<keyword evidence="2" id="KW-1185">Reference proteome</keyword>